<dbReference type="EMBL" id="LR796727">
    <property type="protein sequence ID" value="CAB4162574.1"/>
    <property type="molecule type" value="Genomic_DNA"/>
</dbReference>
<accession>A0A6J5P4X4</accession>
<name>A0A6J5P4X4_9CAUD</name>
<gene>
    <name evidence="1" type="ORF">UFOVP786_74</name>
</gene>
<organism evidence="1">
    <name type="scientific">uncultured Caudovirales phage</name>
    <dbReference type="NCBI Taxonomy" id="2100421"/>
    <lineage>
        <taxon>Viruses</taxon>
        <taxon>Duplodnaviria</taxon>
        <taxon>Heunggongvirae</taxon>
        <taxon>Uroviricota</taxon>
        <taxon>Caudoviricetes</taxon>
        <taxon>Peduoviridae</taxon>
        <taxon>Maltschvirus</taxon>
        <taxon>Maltschvirus maltsch</taxon>
    </lineage>
</organism>
<reference evidence="1" key="1">
    <citation type="submission" date="2020-04" db="EMBL/GenBank/DDBJ databases">
        <authorList>
            <person name="Chiriac C."/>
            <person name="Salcher M."/>
            <person name="Ghai R."/>
            <person name="Kavagutti S V."/>
        </authorList>
    </citation>
    <scope>NUCLEOTIDE SEQUENCE</scope>
</reference>
<sequence>MARPATMAPELRTLLYQGATARQLALMFGMDQTAVERRLAGARSAGEKDGRTIWRVKDAAAVLAPLPADVVGRVIRMNHMDLPPVLRKEYFDGQLKHLKVLELEGHIWRTEAVQQYVGTAFRDIKLEIQLLSDILERSTELSERQRQIAAEAIDGCLRGLRSKLLKLFDNLKDDTVGRGALEILDSPGVEDDPWDGL</sequence>
<protein>
    <submittedName>
        <fullName evidence="1">Bacteriophage VT1-Sakai, H0025</fullName>
    </submittedName>
</protein>
<proteinExistence type="predicted"/>
<evidence type="ECO:0000313" key="1">
    <source>
        <dbReference type="EMBL" id="CAB4162574.1"/>
    </source>
</evidence>